<dbReference type="InterPro" id="IPR009057">
    <property type="entry name" value="Homeodomain-like_sf"/>
</dbReference>
<dbReference type="Gene3D" id="1.10.357.10">
    <property type="entry name" value="Tetracycline Repressor, domain 2"/>
    <property type="match status" value="1"/>
</dbReference>
<dbReference type="InterPro" id="IPR036271">
    <property type="entry name" value="Tet_transcr_reg_TetR-rel_C_sf"/>
</dbReference>
<evidence type="ECO:0000313" key="5">
    <source>
        <dbReference type="Proteomes" id="UP000554054"/>
    </source>
</evidence>
<evidence type="ECO:0000256" key="2">
    <source>
        <dbReference type="PROSITE-ProRule" id="PRU00335"/>
    </source>
</evidence>
<dbReference type="InterPro" id="IPR001647">
    <property type="entry name" value="HTH_TetR"/>
</dbReference>
<gene>
    <name evidence="4" type="ORF">BJY20_000356</name>
</gene>
<comment type="caution">
    <text evidence="4">The sequence shown here is derived from an EMBL/GenBank/DDBJ whole genome shotgun (WGS) entry which is preliminary data.</text>
</comment>
<dbReference type="PRINTS" id="PR00455">
    <property type="entry name" value="HTHTETR"/>
</dbReference>
<reference evidence="4 5" key="1">
    <citation type="submission" date="2020-07" db="EMBL/GenBank/DDBJ databases">
        <title>Sequencing the genomes of 1000 actinobacteria strains.</title>
        <authorList>
            <person name="Klenk H.-P."/>
        </authorList>
    </citation>
    <scope>NUCLEOTIDE SEQUENCE [LARGE SCALE GENOMIC DNA]</scope>
    <source>
        <strain evidence="4 5">DSM 26154</strain>
    </source>
</reference>
<dbReference type="PROSITE" id="PS50977">
    <property type="entry name" value="HTH_TETR_2"/>
    <property type="match status" value="1"/>
</dbReference>
<dbReference type="InterPro" id="IPR050109">
    <property type="entry name" value="HTH-type_TetR-like_transc_reg"/>
</dbReference>
<sequence length="204" mass="22407">MTHEHCMTTDWRSFGPDMLTPALRAALGVFVREGYHGTSIRSIAGAAGLSVPGLYHHHRSKQAILDAIVTATMTEMLAHSHAAEDDSDGTARGRFDNLVEALVRFHMERRDHAFLASTEMRSMDPQVLARHIAQRDEQQRLLEAAISDGVADGSFVSAYPADAARAVSSLCVSIATWYRPDGPLTEDEVIERHLDFARRIVGAA</sequence>
<accession>A0A852VRK4</accession>
<dbReference type="Pfam" id="PF17932">
    <property type="entry name" value="TetR_C_24"/>
    <property type="match status" value="1"/>
</dbReference>
<feature type="domain" description="HTH tetR-type" evidence="3">
    <location>
        <begin position="16"/>
        <end position="76"/>
    </location>
</feature>
<dbReference type="SUPFAM" id="SSF46689">
    <property type="entry name" value="Homeodomain-like"/>
    <property type="match status" value="1"/>
</dbReference>
<dbReference type="GO" id="GO:0003700">
    <property type="term" value="F:DNA-binding transcription factor activity"/>
    <property type="evidence" value="ECO:0007669"/>
    <property type="project" value="TreeGrafter"/>
</dbReference>
<protein>
    <submittedName>
        <fullName evidence="4">AcrR family transcriptional regulator</fullName>
    </submittedName>
</protein>
<evidence type="ECO:0000259" key="3">
    <source>
        <dbReference type="PROSITE" id="PS50977"/>
    </source>
</evidence>
<proteinExistence type="predicted"/>
<evidence type="ECO:0000256" key="1">
    <source>
        <dbReference type="ARBA" id="ARBA00023125"/>
    </source>
</evidence>
<name>A0A852VRK4_9MICO</name>
<dbReference type="Pfam" id="PF00440">
    <property type="entry name" value="TetR_N"/>
    <property type="match status" value="1"/>
</dbReference>
<dbReference type="AlphaFoldDB" id="A0A852VRK4"/>
<dbReference type="GO" id="GO:0000976">
    <property type="term" value="F:transcription cis-regulatory region binding"/>
    <property type="evidence" value="ECO:0007669"/>
    <property type="project" value="TreeGrafter"/>
</dbReference>
<dbReference type="PANTHER" id="PTHR30055:SF237">
    <property type="entry name" value="TRANSCRIPTIONAL REPRESSOR MCE3R"/>
    <property type="match status" value="1"/>
</dbReference>
<evidence type="ECO:0000313" key="4">
    <source>
        <dbReference type="EMBL" id="NYF96964.1"/>
    </source>
</evidence>
<dbReference type="EMBL" id="JACCAE010000001">
    <property type="protein sequence ID" value="NYF96964.1"/>
    <property type="molecule type" value="Genomic_DNA"/>
</dbReference>
<dbReference type="SUPFAM" id="SSF48498">
    <property type="entry name" value="Tetracyclin repressor-like, C-terminal domain"/>
    <property type="match status" value="1"/>
</dbReference>
<dbReference type="Proteomes" id="UP000554054">
    <property type="component" value="Unassembled WGS sequence"/>
</dbReference>
<keyword evidence="5" id="KW-1185">Reference proteome</keyword>
<dbReference type="PANTHER" id="PTHR30055">
    <property type="entry name" value="HTH-TYPE TRANSCRIPTIONAL REGULATOR RUTR"/>
    <property type="match status" value="1"/>
</dbReference>
<dbReference type="InterPro" id="IPR041490">
    <property type="entry name" value="KstR2_TetR_C"/>
</dbReference>
<keyword evidence="1 2" id="KW-0238">DNA-binding</keyword>
<feature type="DNA-binding region" description="H-T-H motif" evidence="2">
    <location>
        <begin position="39"/>
        <end position="58"/>
    </location>
</feature>
<organism evidence="4 5">
    <name type="scientific">Janibacter cremeus</name>
    <dbReference type="NCBI Taxonomy" id="1285192"/>
    <lineage>
        <taxon>Bacteria</taxon>
        <taxon>Bacillati</taxon>
        <taxon>Actinomycetota</taxon>
        <taxon>Actinomycetes</taxon>
        <taxon>Micrococcales</taxon>
        <taxon>Intrasporangiaceae</taxon>
        <taxon>Janibacter</taxon>
    </lineage>
</organism>